<feature type="compositionally biased region" description="Polar residues" evidence="1">
    <location>
        <begin position="1478"/>
        <end position="1488"/>
    </location>
</feature>
<dbReference type="Pfam" id="PF14874">
    <property type="entry name" value="PapD-like"/>
    <property type="match status" value="1"/>
</dbReference>
<feature type="region of interest" description="Disordered" evidence="1">
    <location>
        <begin position="2028"/>
        <end position="2054"/>
    </location>
</feature>
<dbReference type="Proteomes" id="UP001557470">
    <property type="component" value="Unassembled WGS sequence"/>
</dbReference>
<name>A0ABD0Y459_UMBPY</name>
<dbReference type="PANTHER" id="PTHR45912:SF3">
    <property type="entry name" value="CILIA- AND FLAGELLA-ASSOCIATED PROTEIN 47"/>
    <property type="match status" value="1"/>
</dbReference>
<dbReference type="Gene3D" id="1.10.418.10">
    <property type="entry name" value="Calponin-like domain"/>
    <property type="match status" value="1"/>
</dbReference>
<dbReference type="InterPro" id="IPR013783">
    <property type="entry name" value="Ig-like_fold"/>
</dbReference>
<dbReference type="EMBL" id="JAGEUA010000001">
    <property type="protein sequence ID" value="KAL1021786.1"/>
    <property type="molecule type" value="Genomic_DNA"/>
</dbReference>
<dbReference type="InterPro" id="IPR001715">
    <property type="entry name" value="CH_dom"/>
</dbReference>
<comment type="caution">
    <text evidence="3">The sequence shown here is derived from an EMBL/GenBank/DDBJ whole genome shotgun (WGS) entry which is preliminary data.</text>
</comment>
<gene>
    <name evidence="3" type="ORF">UPYG_G00017930</name>
</gene>
<dbReference type="InterPro" id="IPR058952">
    <property type="entry name" value="Ig_CFAP47"/>
</dbReference>
<dbReference type="SUPFAM" id="SSF47576">
    <property type="entry name" value="Calponin-homology domain, CH-domain"/>
    <property type="match status" value="1"/>
</dbReference>
<dbReference type="InterPro" id="IPR056343">
    <property type="entry name" value="CFAP47_dom"/>
</dbReference>
<evidence type="ECO:0000259" key="2">
    <source>
        <dbReference type="PROSITE" id="PS50021"/>
    </source>
</evidence>
<feature type="compositionally biased region" description="Basic and acidic residues" evidence="1">
    <location>
        <begin position="2033"/>
        <end position="2043"/>
    </location>
</feature>
<accession>A0ABD0Y459</accession>
<dbReference type="InterPro" id="IPR036872">
    <property type="entry name" value="CH_dom_sf"/>
</dbReference>
<dbReference type="Pfam" id="PF26579">
    <property type="entry name" value="Ig_CFAP47"/>
    <property type="match status" value="1"/>
</dbReference>
<evidence type="ECO:0000256" key="1">
    <source>
        <dbReference type="SAM" id="MobiDB-lite"/>
    </source>
</evidence>
<dbReference type="PANTHER" id="PTHR45912">
    <property type="entry name" value="CILIA- AND FLAGELLA-ASSOCIATED PROTEIN 47"/>
    <property type="match status" value="1"/>
</dbReference>
<evidence type="ECO:0000313" key="3">
    <source>
        <dbReference type="EMBL" id="KAL1021786.1"/>
    </source>
</evidence>
<feature type="domain" description="Calponin-homology (CH)" evidence="2">
    <location>
        <begin position="1737"/>
        <end position="1860"/>
    </location>
</feature>
<dbReference type="Gene3D" id="2.60.40.10">
    <property type="entry name" value="Immunoglobulins"/>
    <property type="match status" value="7"/>
</dbReference>
<dbReference type="PROSITE" id="PS50021">
    <property type="entry name" value="CH"/>
    <property type="match status" value="1"/>
</dbReference>
<feature type="region of interest" description="Disordered" evidence="1">
    <location>
        <begin position="1478"/>
        <end position="1519"/>
    </location>
</feature>
<proteinExistence type="predicted"/>
<feature type="compositionally biased region" description="Basic and acidic residues" evidence="1">
    <location>
        <begin position="1498"/>
        <end position="1509"/>
    </location>
</feature>
<reference evidence="3 4" key="1">
    <citation type="submission" date="2024-06" db="EMBL/GenBank/DDBJ databases">
        <authorList>
            <person name="Pan Q."/>
            <person name="Wen M."/>
            <person name="Jouanno E."/>
            <person name="Zahm M."/>
            <person name="Klopp C."/>
            <person name="Cabau C."/>
            <person name="Louis A."/>
            <person name="Berthelot C."/>
            <person name="Parey E."/>
            <person name="Roest Crollius H."/>
            <person name="Montfort J."/>
            <person name="Robinson-Rechavi M."/>
            <person name="Bouchez O."/>
            <person name="Lampietro C."/>
            <person name="Lopez Roques C."/>
            <person name="Donnadieu C."/>
            <person name="Postlethwait J."/>
            <person name="Bobe J."/>
            <person name="Verreycken H."/>
            <person name="Guiguen Y."/>
        </authorList>
    </citation>
    <scope>NUCLEOTIDE SEQUENCE [LARGE SCALE GENOMIC DNA]</scope>
    <source>
        <strain evidence="3">Up_M1</strain>
        <tissue evidence="3">Testis</tissue>
    </source>
</reference>
<dbReference type="Pfam" id="PF24529">
    <property type="entry name" value="CFAP47"/>
    <property type="match status" value="1"/>
</dbReference>
<protein>
    <recommendedName>
        <fullName evidence="2">Calponin-homology (CH) domain-containing protein</fullName>
    </recommendedName>
</protein>
<feature type="region of interest" description="Disordered" evidence="1">
    <location>
        <begin position="3079"/>
        <end position="3099"/>
    </location>
</feature>
<keyword evidence="4" id="KW-1185">Reference proteome</keyword>
<feature type="compositionally biased region" description="Low complexity" evidence="1">
    <location>
        <begin position="1452"/>
        <end position="1464"/>
    </location>
</feature>
<dbReference type="Pfam" id="PF24771">
    <property type="entry name" value="Ig_CFAP74_1st"/>
    <property type="match status" value="1"/>
</dbReference>
<feature type="region of interest" description="Disordered" evidence="1">
    <location>
        <begin position="1443"/>
        <end position="1464"/>
    </location>
</feature>
<evidence type="ECO:0000313" key="4">
    <source>
        <dbReference type="Proteomes" id="UP001557470"/>
    </source>
</evidence>
<organism evidence="3 4">
    <name type="scientific">Umbra pygmaea</name>
    <name type="common">Eastern mudminnow</name>
    <dbReference type="NCBI Taxonomy" id="75934"/>
    <lineage>
        <taxon>Eukaryota</taxon>
        <taxon>Metazoa</taxon>
        <taxon>Chordata</taxon>
        <taxon>Craniata</taxon>
        <taxon>Vertebrata</taxon>
        <taxon>Euteleostomi</taxon>
        <taxon>Actinopterygii</taxon>
        <taxon>Neopterygii</taxon>
        <taxon>Teleostei</taxon>
        <taxon>Protacanthopterygii</taxon>
        <taxon>Esociformes</taxon>
        <taxon>Umbridae</taxon>
        <taxon>Umbra</taxon>
    </lineage>
</organism>
<sequence>MSTHSVQINPPVVEFINVKAGEVYKTTVTVTNTGNTSIRMRLLEPKSKLFTFRVTNTDTRIAAGLSLSGNLEFSPNKNDNLRDRLLLFLEDKPMEIPILVFYPACSLMMESLVDFGSVVANSEVISKEVELTNQGSAPGAFHVLYDGDPTIRLTPTSGVLQPGATQWLKVELCTEKPSSVHLEAQVKLQNREDVVLTIQADVVKQSLELQDLEGRSLPCLRFGPVFFGTSRVEQVVLVNNGPQDCDWVVVLQDDAPGTEVAVDLQKCADAVLLDRSYGNRVSSPVDPFTVIQCVPKEGGLKPYEKTLLWICFSPVNGRKSTEEQRFVRASSASRHDYSLFLKFVMVGIKDDLHQSTVLPHNGRSVELAVTASAHPVSLVPSPGHSFSFQQCLLGERVDILCVLHNHSPLLPVTFRFRRIANFLSDPSSGTIAAGQCQDVVLSFAPHQIGTFKVSQILELLGQVVHLEPTLVKLRPHTYHTITLKLSAVCRGQTTTMTPNLNLGITPAVTNETGQNARVPVSELGRCAKTVRAAVLSAATTRIHSHRSQPSHVRSRSLDGSQRELLAFPNDRACSLRPSSPGSNYRTIFTGVERYSYVDRDYALTEEEEEQRKRHRGHYLTFIRNLRRTRLLRETQRVQRVQDELENDVDIGIRPAAGLIPPKLTLRDMESKYSQDGRSLAQKTSQLMSNCTLAPMVTRSTSIQVTEGINALPTTSQEVADCTRVLTAQQRNQLVIDPCVDFGEVCVGSVCVRALALVNGLQGCVLVKLELDCCPELQLSSPLSCVLPPLSSATLPLVFQSTDLGHFHKSFSYTVNERHRGHVLAQSHVVPLDLQLSQSLVVLNPSPNSLAVWGTVTLVNSRNHPADFTWRPLVTERGITFSIRPASGTVEPYRELHCEVVWHPSFFSPLEGEFDLCVQQGNTVRLQCVATLGTTSVHLAEKHLVFRSAPINLPSVRTATLLNTGHSHAYFQVLDLYPLPGMVVTPTTGIVPAGGQVEIQVHLTPGAVMKFDTRIEIALRNMKSLELRVGGSVEPPMVNISAKSFLFHGVHSGSSHAVPFCLTNHSSAQAWVQFDLSEHTDFSMHVPPHSAGRSQEAGKHWIDLPGQQSAECCLVFSPKQVAAYDFNLPVTVNGIGLCSPPDSSTPKSSSSSRAQHIITPRPQPVSMVMLSCRVQATALRAPMEMSQTSLHFDLESAGLPTRPSQAQSVELRNVSEKMLVWRFDCSAAVTTEEGGSEGLFTLVPTAGSLEPNHCVSVTVTVSSATVEQISVSIPLFLSDEGEDEGGVPHPYRLLSLSATGHPPGITFLPPRVLLTPVPLDTPTSTTLSLLPIGYHSGSCLHVQTEEVVLKDGSRLKPLSVSLPHNGTIPAHLQNPITCTVTFCAPQPLAFTSHITFLDHLNNSFQVEVCATADNSLLTVWPYLALHRSQQQIVLKSERSEATGKAVLQPRCSPSPLSPHTSSTSTVGFLASTSTYSISEPVGDSTSRNGSLGPGLGPVGKEDFLQKERGSGGETVAEGGLDVQQRGVPFFPEQDSEEGLYYHAVLQAVQKWFSQFGWPRGPNPISLPNTLRQAVCKSMGIDGRVSQAKHRRTIYDMLHYLSGKPLPGVSSSQSLPSKLTGRMQQLLHQHTILLAFLRTQGACLPHIRPEYLLDYQEFSHCISLQVWPGENKMEYTNVTFESLSKRAWTDVLLQTYKVLVLPRVTENSMPLGLQSSARASWEQLVPRINPEPLASNVYSSWERRLLTWLNLHYHTMRTIAWGPPTCTDIPSARWVVNFDLDLADGLVLAAVLAAYCPFLIPSHLHRMYTCSSCLEQRYHNNMVFSHALTLLGLDVDIQPTELSDPNPVQMLMLCVYLYERLPQYIPRTSITLSGSLHHTFTKQVRLKSSCSRPVVYHASIMGKESHLFTLPQGASITIPPKGRGVAVTVQYTCNFLRPVEAVLLLTSGSAAGPPGVTLAFSIQTQVTQVNPNGVVKCTSPCYLQKEIHLRVTNIFNKEASFRLVLVESEANLLQMEESQVSQDTLLQRVTARTDPSSDTRLKAAPDSEEVAAGDTHFDPRDECGVDEFFSPISSVCLAAGQTDTIEIHYLPFHPGTRHCTVLLVNQQVGELVYLVKGTADLPPPSPLDFKPSPNVVHVNSATSGGADPLAGTSLRCGVGCTLDEVVCVPLVNKLRERALATMGQRRMGPVEKQRRLLTQTLDSSSVRAGVAATKLTTSQVSGLEWSPVVQYSVEASLPEHFLVPDTISLPVSGDTPVTQDNITESEVVFLPLRFHALQPGRFRCQLVLRSWRDIRVHILEVLVTEEGCYAHLEFTSPANLSITQDIPLNNDSSQDWCLQGVVSGRDFYGPTVVHIRAGEQLCYPLTFRPTTQSTVTGMLSLLNDSDGTEHSFTLRGVGLRPLPLDIVVLRCAVGQVTQSTLHVPNYTAHALTCQVVSDLAIVSGPPTLDTKPGHNVPYTLSVSPWERGKHTGSLSFMAMESQEETEKESGAYEVWYSLQVTCDPAPPLKVLAVQCAVQRSVAVAIPLNNPEAEPLELRVCLEGEGLSGDTQVFVPPTGRLTYTASFSPAVVGKRTGSVIFQSEQVGEFWYQLDLLAQPPLLTTLPESSCELGKWTRLYIPLVNPTDQTLELGVVNSNPRHFILELDSSLSLTVGPHSSTQVPVRFSPSTIGTGSHTAKVSFTCSQLEQWDFQLRGQGLAPRLMEALSMASTVGSHSSIIIPFKNPTDHPALLDISLTEEEPGQKSSTKSLKCDTKVFCVPLKQTQGVWVSSGATVDIPVIFTPDSMQHHQAWLQVQLEPFYNQPDLDSPYTSMHRDMGVVVEDGRVRLVGWVYPIHGITEAPPAHCQPAVIQCEARSRVEERVEVLLTGCVPGSSSLPNNTPSESAAGSSLALEDFLCEMRYNSGADRTQLDGCVALSLLDCHRDPDSGIVSIGVNLIFAPCKPLRCVALLAVQCVTGGLWTFPISLVCTEPQLDDVISIEAAGLHKTSSVGFRLTSLNRYPEPFTAGFLPGGGRDFQVYPASGELLPLGSAGTLITISFTPTMYSKKHRATLLVQTADMQWNYDVRGTMPTYAPPRFTSSIGGRYSREAPPTDVRQRNFVSRNLRLPAVANSSPFKQRESASQIR</sequence>